<name>A0A835F0N2_9POAL</name>
<feature type="compositionally biased region" description="Gly residues" evidence="1">
    <location>
        <begin position="1"/>
        <end position="11"/>
    </location>
</feature>
<feature type="region of interest" description="Disordered" evidence="1">
    <location>
        <begin position="89"/>
        <end position="110"/>
    </location>
</feature>
<dbReference type="OrthoDB" id="1930051at2759"/>
<feature type="region of interest" description="Disordered" evidence="1">
    <location>
        <begin position="248"/>
        <end position="339"/>
    </location>
</feature>
<evidence type="ECO:0000256" key="1">
    <source>
        <dbReference type="SAM" id="MobiDB-lite"/>
    </source>
</evidence>
<keyword evidence="3" id="KW-1185">Reference proteome</keyword>
<sequence length="339" mass="35762">MAPAGTAGGGGEEPRQEFEIRNDEGFVYKVPAGLYPDATPSSTKAAAGPDPEVAGLRRRRRALLRLRDKRLRQLSRWEALASELLAPLPAARPPAPQSPPASPPPVSTAASDSILDDLLAQADLQAELLKKASALCGEINALCDAHEAALVDDIAALPVWGSSPRELVASFGACPDEQTADPGTSGLDEWNGSFQSLDSQQGKTVIVVSSAVVEKVEVIGDKRIQSPSQCKQCLQFGCTGETCCETHAEQGDELPPSDLTENRFVSGCRRKGPVSPSSSKASNKRKSQKASGNAKPSGTPGPTTTRKVLSTPRAPDTSRSLGPRTRRRAAAQLLSPRSQ</sequence>
<dbReference type="EMBL" id="JACEFO010001661">
    <property type="protein sequence ID" value="KAF8724648.1"/>
    <property type="molecule type" value="Genomic_DNA"/>
</dbReference>
<feature type="compositionally biased region" description="Polar residues" evidence="1">
    <location>
        <begin position="289"/>
        <end position="308"/>
    </location>
</feature>
<proteinExistence type="predicted"/>
<feature type="compositionally biased region" description="Pro residues" evidence="1">
    <location>
        <begin position="90"/>
        <end position="106"/>
    </location>
</feature>
<feature type="region of interest" description="Disordered" evidence="1">
    <location>
        <begin position="1"/>
        <end position="54"/>
    </location>
</feature>
<dbReference type="AlphaFoldDB" id="A0A835F0N2"/>
<evidence type="ECO:0000313" key="3">
    <source>
        <dbReference type="Proteomes" id="UP000636709"/>
    </source>
</evidence>
<dbReference type="PANTHER" id="PTHR35737">
    <property type="entry name" value="CRYPTIC LOCI REGULATOR"/>
    <property type="match status" value="1"/>
</dbReference>
<evidence type="ECO:0000313" key="2">
    <source>
        <dbReference type="EMBL" id="KAF8724648.1"/>
    </source>
</evidence>
<feature type="compositionally biased region" description="Basic and acidic residues" evidence="1">
    <location>
        <begin position="12"/>
        <end position="26"/>
    </location>
</feature>
<organism evidence="2 3">
    <name type="scientific">Digitaria exilis</name>
    <dbReference type="NCBI Taxonomy" id="1010633"/>
    <lineage>
        <taxon>Eukaryota</taxon>
        <taxon>Viridiplantae</taxon>
        <taxon>Streptophyta</taxon>
        <taxon>Embryophyta</taxon>
        <taxon>Tracheophyta</taxon>
        <taxon>Spermatophyta</taxon>
        <taxon>Magnoliopsida</taxon>
        <taxon>Liliopsida</taxon>
        <taxon>Poales</taxon>
        <taxon>Poaceae</taxon>
        <taxon>PACMAD clade</taxon>
        <taxon>Panicoideae</taxon>
        <taxon>Panicodae</taxon>
        <taxon>Paniceae</taxon>
        <taxon>Anthephorinae</taxon>
        <taxon>Digitaria</taxon>
    </lineage>
</organism>
<comment type="caution">
    <text evidence="2">The sequence shown here is derived from an EMBL/GenBank/DDBJ whole genome shotgun (WGS) entry which is preliminary data.</text>
</comment>
<protein>
    <submittedName>
        <fullName evidence="2">Uncharacterized protein</fullName>
    </submittedName>
</protein>
<accession>A0A835F0N2</accession>
<reference evidence="2" key="1">
    <citation type="submission" date="2020-07" db="EMBL/GenBank/DDBJ databases">
        <title>Genome sequence and genetic diversity analysis of an under-domesticated orphan crop, white fonio (Digitaria exilis).</title>
        <authorList>
            <person name="Bennetzen J.L."/>
            <person name="Chen S."/>
            <person name="Ma X."/>
            <person name="Wang X."/>
            <person name="Yssel A.E.J."/>
            <person name="Chaluvadi S.R."/>
            <person name="Johnson M."/>
            <person name="Gangashetty P."/>
            <person name="Hamidou F."/>
            <person name="Sanogo M.D."/>
            <person name="Zwaenepoel A."/>
            <person name="Wallace J."/>
            <person name="Van De Peer Y."/>
            <person name="Van Deynze A."/>
        </authorList>
    </citation>
    <scope>NUCLEOTIDE SEQUENCE</scope>
    <source>
        <tissue evidence="2">Leaves</tissue>
    </source>
</reference>
<dbReference type="Proteomes" id="UP000636709">
    <property type="component" value="Unassembled WGS sequence"/>
</dbReference>
<dbReference type="PANTHER" id="PTHR35737:SF1">
    <property type="entry name" value="CRYPTIC LOCI REGULATOR"/>
    <property type="match status" value="1"/>
</dbReference>
<gene>
    <name evidence="2" type="ORF">HU200_020920</name>
</gene>